<name>A0A1T5KG52_9BACT</name>
<protein>
    <submittedName>
        <fullName evidence="1">Uncharacterized protein</fullName>
    </submittedName>
</protein>
<keyword evidence="2" id="KW-1185">Reference proteome</keyword>
<dbReference type="Proteomes" id="UP000190961">
    <property type="component" value="Unassembled WGS sequence"/>
</dbReference>
<organism evidence="1 2">
    <name type="scientific">Ohtaekwangia koreensis</name>
    <dbReference type="NCBI Taxonomy" id="688867"/>
    <lineage>
        <taxon>Bacteria</taxon>
        <taxon>Pseudomonadati</taxon>
        <taxon>Bacteroidota</taxon>
        <taxon>Cytophagia</taxon>
        <taxon>Cytophagales</taxon>
        <taxon>Fulvivirgaceae</taxon>
        <taxon>Ohtaekwangia</taxon>
    </lineage>
</organism>
<accession>A0A1T5KG52</accession>
<evidence type="ECO:0000313" key="2">
    <source>
        <dbReference type="Proteomes" id="UP000190961"/>
    </source>
</evidence>
<gene>
    <name evidence="1" type="ORF">SAMN05660236_2154</name>
</gene>
<evidence type="ECO:0000313" key="1">
    <source>
        <dbReference type="EMBL" id="SKC62702.1"/>
    </source>
</evidence>
<proteinExistence type="predicted"/>
<dbReference type="AlphaFoldDB" id="A0A1T5KG52"/>
<dbReference type="EMBL" id="FUZU01000001">
    <property type="protein sequence ID" value="SKC62702.1"/>
    <property type="molecule type" value="Genomic_DNA"/>
</dbReference>
<dbReference type="STRING" id="688867.SAMN05660236_2154"/>
<reference evidence="1 2" key="1">
    <citation type="submission" date="2017-02" db="EMBL/GenBank/DDBJ databases">
        <authorList>
            <person name="Peterson S.W."/>
        </authorList>
    </citation>
    <scope>NUCLEOTIDE SEQUENCE [LARGE SCALE GENOMIC DNA]</scope>
    <source>
        <strain evidence="1 2">DSM 25262</strain>
    </source>
</reference>
<sequence length="76" mass="9106">MNRFGEYHSLKTKNVIFGHCMKRIFLFLVLTALLLPACSKKSGSNISVVKPKYHHRWYDRKKDRRTKRTKSIRVRN</sequence>